<accession>A0AAE0CHN2</accession>
<keyword evidence="2" id="KW-1185">Reference proteome</keyword>
<organism evidence="1 2">
    <name type="scientific">Dipteronia dyeriana</name>
    <dbReference type="NCBI Taxonomy" id="168575"/>
    <lineage>
        <taxon>Eukaryota</taxon>
        <taxon>Viridiplantae</taxon>
        <taxon>Streptophyta</taxon>
        <taxon>Embryophyta</taxon>
        <taxon>Tracheophyta</taxon>
        <taxon>Spermatophyta</taxon>
        <taxon>Magnoliopsida</taxon>
        <taxon>eudicotyledons</taxon>
        <taxon>Gunneridae</taxon>
        <taxon>Pentapetalae</taxon>
        <taxon>rosids</taxon>
        <taxon>malvids</taxon>
        <taxon>Sapindales</taxon>
        <taxon>Sapindaceae</taxon>
        <taxon>Hippocastanoideae</taxon>
        <taxon>Acereae</taxon>
        <taxon>Dipteronia</taxon>
    </lineage>
</organism>
<dbReference type="AlphaFoldDB" id="A0AAE0CHN2"/>
<name>A0AAE0CHN2_9ROSI</name>
<evidence type="ECO:0000313" key="1">
    <source>
        <dbReference type="EMBL" id="KAK2651942.1"/>
    </source>
</evidence>
<comment type="caution">
    <text evidence="1">The sequence shown here is derived from an EMBL/GenBank/DDBJ whole genome shotgun (WGS) entry which is preliminary data.</text>
</comment>
<reference evidence="1" key="1">
    <citation type="journal article" date="2023" name="Plant J.">
        <title>Genome sequences and population genomics provide insights into the demographic history, inbreeding, and mutation load of two 'living fossil' tree species of Dipteronia.</title>
        <authorList>
            <person name="Feng Y."/>
            <person name="Comes H.P."/>
            <person name="Chen J."/>
            <person name="Zhu S."/>
            <person name="Lu R."/>
            <person name="Zhang X."/>
            <person name="Li P."/>
            <person name="Qiu J."/>
            <person name="Olsen K.M."/>
            <person name="Qiu Y."/>
        </authorList>
    </citation>
    <scope>NUCLEOTIDE SEQUENCE</scope>
    <source>
        <strain evidence="1">KIB01</strain>
    </source>
</reference>
<dbReference type="EMBL" id="JANJYI010000004">
    <property type="protein sequence ID" value="KAK2651942.1"/>
    <property type="molecule type" value="Genomic_DNA"/>
</dbReference>
<gene>
    <name evidence="1" type="ORF">Ddye_011798</name>
</gene>
<evidence type="ECO:0000313" key="2">
    <source>
        <dbReference type="Proteomes" id="UP001280121"/>
    </source>
</evidence>
<sequence length="68" mass="8136">MTSRFTKECDGVGESTERVVERRKKGDRFVNSRMIVEKYVRENLEWNFTGMSQQLRIDTNVDATIWQY</sequence>
<dbReference type="Proteomes" id="UP001280121">
    <property type="component" value="Unassembled WGS sequence"/>
</dbReference>
<protein>
    <submittedName>
        <fullName evidence="1">Uncharacterized protein</fullName>
    </submittedName>
</protein>
<proteinExistence type="predicted"/>